<dbReference type="GO" id="GO:0004222">
    <property type="term" value="F:metalloendopeptidase activity"/>
    <property type="evidence" value="ECO:0007669"/>
    <property type="project" value="InterPro"/>
</dbReference>
<dbReference type="GO" id="GO:0006508">
    <property type="term" value="P:proteolysis"/>
    <property type="evidence" value="ECO:0007669"/>
    <property type="project" value="UniProtKB-KW"/>
</dbReference>
<name>A0A6N8GMD5_9MICC</name>
<keyword evidence="3" id="KW-0378">Hydrolase</keyword>
<evidence type="ECO:0000313" key="9">
    <source>
        <dbReference type="Proteomes" id="UP000436989"/>
    </source>
</evidence>
<feature type="compositionally biased region" description="Low complexity" evidence="5">
    <location>
        <begin position="125"/>
        <end position="134"/>
    </location>
</feature>
<feature type="domain" description="Peptidase M10 metallopeptidase" evidence="7">
    <location>
        <begin position="342"/>
        <end position="393"/>
    </location>
</feature>
<organism evidence="8 9">
    <name type="scientific">Kocuria sediminis</name>
    <dbReference type="NCBI Taxonomy" id="1038857"/>
    <lineage>
        <taxon>Bacteria</taxon>
        <taxon>Bacillati</taxon>
        <taxon>Actinomycetota</taxon>
        <taxon>Actinomycetes</taxon>
        <taxon>Micrococcales</taxon>
        <taxon>Micrococcaceae</taxon>
        <taxon>Kocuria</taxon>
    </lineage>
</organism>
<evidence type="ECO:0000259" key="7">
    <source>
        <dbReference type="Pfam" id="PF00413"/>
    </source>
</evidence>
<dbReference type="SUPFAM" id="SSF55486">
    <property type="entry name" value="Metalloproteases ('zincins'), catalytic domain"/>
    <property type="match status" value="1"/>
</dbReference>
<dbReference type="RefSeq" id="WP_156269461.1">
    <property type="nucleotide sequence ID" value="NZ_WOGU01000007.1"/>
</dbReference>
<feature type="region of interest" description="Disordered" evidence="5">
    <location>
        <begin position="112"/>
        <end position="210"/>
    </location>
</feature>
<dbReference type="AlphaFoldDB" id="A0A6N8GMD5"/>
<dbReference type="Proteomes" id="UP000436989">
    <property type="component" value="Unassembled WGS sequence"/>
</dbReference>
<dbReference type="Pfam" id="PF00413">
    <property type="entry name" value="Peptidase_M10"/>
    <property type="match status" value="1"/>
</dbReference>
<reference evidence="8 9" key="1">
    <citation type="submission" date="2019-12" db="EMBL/GenBank/DDBJ databases">
        <authorList>
            <person name="Shi Y."/>
        </authorList>
    </citation>
    <scope>NUCLEOTIDE SEQUENCE [LARGE SCALE GENOMIC DNA]</scope>
    <source>
        <strain evidence="8 9">JCM 17929</strain>
    </source>
</reference>
<accession>A0A6N8GMD5</accession>
<proteinExistence type="predicted"/>
<evidence type="ECO:0000256" key="6">
    <source>
        <dbReference type="SAM" id="Phobius"/>
    </source>
</evidence>
<comment type="caution">
    <text evidence="8">The sequence shown here is derived from an EMBL/GenBank/DDBJ whole genome shotgun (WGS) entry which is preliminary data.</text>
</comment>
<dbReference type="InterPro" id="IPR001818">
    <property type="entry name" value="Pept_M10_metallopeptidase"/>
</dbReference>
<dbReference type="GO" id="GO:0031012">
    <property type="term" value="C:extracellular matrix"/>
    <property type="evidence" value="ECO:0007669"/>
    <property type="project" value="InterPro"/>
</dbReference>
<keyword evidence="6" id="KW-1133">Transmembrane helix</keyword>
<keyword evidence="1 8" id="KW-0645">Protease</keyword>
<protein>
    <submittedName>
        <fullName evidence="8">Matrixin family metalloprotease</fullName>
    </submittedName>
</protein>
<dbReference type="InterPro" id="IPR024079">
    <property type="entry name" value="MetalloPept_cat_dom_sf"/>
</dbReference>
<keyword evidence="2" id="KW-0479">Metal-binding</keyword>
<keyword evidence="6" id="KW-0472">Membrane</keyword>
<evidence type="ECO:0000256" key="1">
    <source>
        <dbReference type="ARBA" id="ARBA00022670"/>
    </source>
</evidence>
<evidence type="ECO:0000256" key="2">
    <source>
        <dbReference type="ARBA" id="ARBA00022723"/>
    </source>
</evidence>
<sequence length="403" mass="42108">MTSHRGLPEPLPPLPTSPSGRTPQWVIDEALERQGLSAPADPRRRRRAAGRSVDPGATASDWRRWDPPAPPPDPRRTSWWSVCLVLTLLVGVPVVGGYVLLPYLQDRQLSASAPALPSPPPGEPGPASGATGPAEPGPPVDVSPVAPVPEEDVIVGPSDLEVPAPSQDVKDAASAGAANAYGPPPGVESADRPLGTPPSVPDTGGYSLLATQTPGDQVVAYDPCRPIHYVVRPDGAPAGGQQLLEQAVAEVSAATGLQFVSDGATTEAPRQDRQPYQPDRYGERWVPVLITWSTPTEYPQLAGEVAGLGGSTSMQVNNSAYAYVTGLIALDTPDLQQTLQHPGGADIVRAVIMHELAHVLGLGHVEDPTQLMYGQSTERNTTLSAGDRAGLARLGAGQCVPQL</sequence>
<feature type="transmembrane region" description="Helical" evidence="6">
    <location>
        <begin position="79"/>
        <end position="101"/>
    </location>
</feature>
<keyword evidence="8" id="KW-0482">Metalloprotease</keyword>
<evidence type="ECO:0000256" key="3">
    <source>
        <dbReference type="ARBA" id="ARBA00022801"/>
    </source>
</evidence>
<evidence type="ECO:0000256" key="5">
    <source>
        <dbReference type="SAM" id="MobiDB-lite"/>
    </source>
</evidence>
<dbReference type="GO" id="GO:0008270">
    <property type="term" value="F:zinc ion binding"/>
    <property type="evidence" value="ECO:0007669"/>
    <property type="project" value="InterPro"/>
</dbReference>
<dbReference type="Gene3D" id="3.40.390.10">
    <property type="entry name" value="Collagenase (Catalytic Domain)"/>
    <property type="match status" value="1"/>
</dbReference>
<feature type="compositionally biased region" description="Low complexity" evidence="5">
    <location>
        <begin position="172"/>
        <end position="181"/>
    </location>
</feature>
<feature type="region of interest" description="Disordered" evidence="5">
    <location>
        <begin position="1"/>
        <end position="77"/>
    </location>
</feature>
<gene>
    <name evidence="8" type="ORF">GMA12_09790</name>
</gene>
<keyword evidence="6" id="KW-0812">Transmembrane</keyword>
<dbReference type="EMBL" id="WOGU01000007">
    <property type="protein sequence ID" value="MUN63427.1"/>
    <property type="molecule type" value="Genomic_DNA"/>
</dbReference>
<evidence type="ECO:0000313" key="8">
    <source>
        <dbReference type="EMBL" id="MUN63427.1"/>
    </source>
</evidence>
<keyword evidence="4" id="KW-0862">Zinc</keyword>
<keyword evidence="9" id="KW-1185">Reference proteome</keyword>
<evidence type="ECO:0000256" key="4">
    <source>
        <dbReference type="ARBA" id="ARBA00022833"/>
    </source>
</evidence>